<protein>
    <submittedName>
        <fullName evidence="3">ATP-dependent RNA helicase DDX3X</fullName>
    </submittedName>
</protein>
<dbReference type="CDD" id="cd18787">
    <property type="entry name" value="SF2_C_DEAD"/>
    <property type="match status" value="1"/>
</dbReference>
<dbReference type="Gene3D" id="3.40.50.300">
    <property type="entry name" value="P-loop containing nucleotide triphosphate hydrolases"/>
    <property type="match status" value="1"/>
</dbReference>
<feature type="compositionally biased region" description="Basic and acidic residues" evidence="1">
    <location>
        <begin position="156"/>
        <end position="170"/>
    </location>
</feature>
<proteinExistence type="predicted"/>
<feature type="region of interest" description="Disordered" evidence="1">
    <location>
        <begin position="345"/>
        <end position="366"/>
    </location>
</feature>
<dbReference type="InterPro" id="IPR027417">
    <property type="entry name" value="P-loop_NTPase"/>
</dbReference>
<dbReference type="InterPro" id="IPR001650">
    <property type="entry name" value="Helicase_C-like"/>
</dbReference>
<organism evidence="3 4">
    <name type="scientific">Fasciola hepatica</name>
    <name type="common">Liver fluke</name>
    <dbReference type="NCBI Taxonomy" id="6192"/>
    <lineage>
        <taxon>Eukaryota</taxon>
        <taxon>Metazoa</taxon>
        <taxon>Spiralia</taxon>
        <taxon>Lophotrochozoa</taxon>
        <taxon>Platyhelminthes</taxon>
        <taxon>Trematoda</taxon>
        <taxon>Digenea</taxon>
        <taxon>Plagiorchiida</taxon>
        <taxon>Echinostomata</taxon>
        <taxon>Echinostomatoidea</taxon>
        <taxon>Fasciolidae</taxon>
        <taxon>Fasciola</taxon>
    </lineage>
</organism>
<feature type="compositionally biased region" description="Polar residues" evidence="1">
    <location>
        <begin position="346"/>
        <end position="361"/>
    </location>
</feature>
<evidence type="ECO:0000256" key="1">
    <source>
        <dbReference type="SAM" id="MobiDB-lite"/>
    </source>
</evidence>
<feature type="domain" description="Helicase C-terminal" evidence="2">
    <location>
        <begin position="1"/>
        <end position="148"/>
    </location>
</feature>
<keyword evidence="4" id="KW-1185">Reference proteome</keyword>
<dbReference type="Pfam" id="PF00271">
    <property type="entry name" value="Helicase_C"/>
    <property type="match status" value="1"/>
</dbReference>
<keyword evidence="3" id="KW-0378">Hydrolase</keyword>
<accession>A0A4E0QX84</accession>
<dbReference type="PANTHER" id="PTHR47958">
    <property type="entry name" value="ATP-DEPENDENT RNA HELICASE DBP3"/>
    <property type="match status" value="1"/>
</dbReference>
<dbReference type="EMBL" id="JXXN02005549">
    <property type="protein sequence ID" value="THD19829.1"/>
    <property type="molecule type" value="Genomic_DNA"/>
</dbReference>
<dbReference type="GO" id="GO:0004386">
    <property type="term" value="F:helicase activity"/>
    <property type="evidence" value="ECO:0007669"/>
    <property type="project" value="UniProtKB-KW"/>
</dbReference>
<reference evidence="3" key="1">
    <citation type="submission" date="2019-03" db="EMBL/GenBank/DDBJ databases">
        <title>Improved annotation for the trematode Fasciola hepatica.</title>
        <authorList>
            <person name="Choi Y.-J."/>
            <person name="Martin J."/>
            <person name="Mitreva M."/>
        </authorList>
    </citation>
    <scope>NUCLEOTIDE SEQUENCE [LARGE SCALE GENOMIC DNA]</scope>
</reference>
<gene>
    <name evidence="3" type="ORF">D915_009219</name>
</gene>
<dbReference type="AlphaFoldDB" id="A0A4E0QX84"/>
<evidence type="ECO:0000259" key="2">
    <source>
        <dbReference type="PROSITE" id="PS51194"/>
    </source>
</evidence>
<dbReference type="PROSITE" id="PS51194">
    <property type="entry name" value="HELICASE_CTER"/>
    <property type="match status" value="1"/>
</dbReference>
<evidence type="ECO:0000313" key="3">
    <source>
        <dbReference type="EMBL" id="THD19829.1"/>
    </source>
</evidence>
<feature type="compositionally biased region" description="Low complexity" evidence="1">
    <location>
        <begin position="319"/>
        <end position="334"/>
    </location>
</feature>
<feature type="region of interest" description="Disordered" evidence="1">
    <location>
        <begin position="315"/>
        <end position="334"/>
    </location>
</feature>
<evidence type="ECO:0000313" key="4">
    <source>
        <dbReference type="Proteomes" id="UP000230066"/>
    </source>
</evidence>
<comment type="caution">
    <text evidence="3">The sequence shown here is derived from an EMBL/GenBank/DDBJ whole genome shotgun (WGS) entry which is preliminary data.</text>
</comment>
<keyword evidence="3" id="KW-0067">ATP-binding</keyword>
<keyword evidence="3" id="KW-0347">Helicase</keyword>
<keyword evidence="3" id="KW-0547">Nucleotide-binding</keyword>
<dbReference type="SUPFAM" id="SSF52540">
    <property type="entry name" value="P-loop containing nucleoside triphosphate hydrolases"/>
    <property type="match status" value="2"/>
</dbReference>
<name>A0A4E0QX84_FASHE</name>
<feature type="region of interest" description="Disordered" evidence="1">
    <location>
        <begin position="151"/>
        <end position="183"/>
    </location>
</feature>
<dbReference type="SMART" id="SM00490">
    <property type="entry name" value="HELICc"/>
    <property type="match status" value="1"/>
</dbReference>
<dbReference type="Proteomes" id="UP000230066">
    <property type="component" value="Unassembled WGS sequence"/>
</dbReference>
<sequence>MAQVRELSHGCNILVATPGRLVDMISRGKVSLERVRLNFPAASIHGDRPQPDREQAWSSFRGGHSQISIATAVAARALDIPKVKRVTNFDLPSDIEECLHQISRTGSIGQPGSAVSFFSECNKNVVLDIVKLMCESKQPILTWLKTRLTYSSGDTRSSKDDSAENERRTNYESFRYPQPGDRGSSYLRSSRLMYRGSPGFIGLGGLFAGVGQQAPPGEGTTGPAGGAMSAVSTGGYSAHLPPGAGTPFPGAIYQAFHRASLSPATNSVSAPHTVSSHGGDATTTMGFSPPTGSFYAGGLGALSGTTPNFTSTYSAAGHQASQQQQQQQQAATATSISGSFAMPYYSQPQAHGSTAPRRQSPQQQVATAAAIVVAAATSSGAQAAVPGPDPNNPLSSPVINVTAMQNDNSFSVDSGTAPSTAVAAASAKAGTVIQQIYRGNRVGGW</sequence>